<dbReference type="Pfam" id="PF00149">
    <property type="entry name" value="Metallophos"/>
    <property type="match status" value="1"/>
</dbReference>
<dbReference type="GO" id="GO:0016787">
    <property type="term" value="F:hydrolase activity"/>
    <property type="evidence" value="ECO:0007669"/>
    <property type="project" value="InterPro"/>
</dbReference>
<reference evidence="2 3" key="1">
    <citation type="submission" date="2019-09" db="EMBL/GenBank/DDBJ databases">
        <authorList>
            <person name="Kritzky A."/>
            <person name="Schelkanova E.Y."/>
            <person name="Alkhova Z.V."/>
            <person name="Smirnova N.I."/>
        </authorList>
    </citation>
    <scope>NUCLEOTIDE SEQUENCE [LARGE SCALE GENOMIC DNA]</scope>
    <source>
        <strain evidence="2 3">M1526</strain>
    </source>
</reference>
<organism evidence="2 3">
    <name type="scientific">Vibrio cholerae</name>
    <dbReference type="NCBI Taxonomy" id="666"/>
    <lineage>
        <taxon>Bacteria</taxon>
        <taxon>Pseudomonadati</taxon>
        <taxon>Pseudomonadota</taxon>
        <taxon>Gammaproteobacteria</taxon>
        <taxon>Vibrionales</taxon>
        <taxon>Vibrionaceae</taxon>
        <taxon>Vibrio</taxon>
    </lineage>
</organism>
<dbReference type="AlphaFoldDB" id="A0A5Q6PE54"/>
<dbReference type="InterPro" id="IPR029052">
    <property type="entry name" value="Metallo-depent_PP-like"/>
</dbReference>
<evidence type="ECO:0000259" key="1">
    <source>
        <dbReference type="Pfam" id="PF00149"/>
    </source>
</evidence>
<dbReference type="InterPro" id="IPR004843">
    <property type="entry name" value="Calcineurin-like_PHP"/>
</dbReference>
<protein>
    <recommendedName>
        <fullName evidence="1">Calcineurin-like phosphoesterase domain-containing protein</fullName>
    </recommendedName>
</protein>
<dbReference type="Proteomes" id="UP000323225">
    <property type="component" value="Unassembled WGS sequence"/>
</dbReference>
<dbReference type="Gene3D" id="3.60.21.10">
    <property type="match status" value="1"/>
</dbReference>
<gene>
    <name evidence="2" type="ORF">F0M16_19200</name>
</gene>
<evidence type="ECO:0000313" key="2">
    <source>
        <dbReference type="EMBL" id="KAA1253164.1"/>
    </source>
</evidence>
<dbReference type="SUPFAM" id="SSF56300">
    <property type="entry name" value="Metallo-dependent phosphatases"/>
    <property type="match status" value="1"/>
</dbReference>
<evidence type="ECO:0000313" key="3">
    <source>
        <dbReference type="Proteomes" id="UP000323225"/>
    </source>
</evidence>
<dbReference type="PANTHER" id="PTHR37844:SF2">
    <property type="entry name" value="SER_THR PROTEIN PHOSPHATASE SUPERFAMILY (AFU_ORTHOLOGUE AFUA_1G14840)"/>
    <property type="match status" value="1"/>
</dbReference>
<sequence length="331" mass="38367">MNKLITHKTIDIYETSDIHTENFNDLYPREIFWNQLDAIKPIHKDNFNVLILAGDIFKLRKGVLAKEVISEFRSRFDLILYVPGNHEYYNSNFDSGSLKGIDILNEIDGVFVLDNDELVIKGKSDEIAFIGSTLWTDIALNKDDADYVSEYLGQGTYRFRDFKAIRKKLIGKNSYARLKPIDQTLRHKECVLFLNETIEKHKNENRTVIIITHHSPSFKSASRFKKDTPIEFKDAIRKLNSNGIVPRLNPLEGGDIDLYAKYSGKGTSLYCSNLDPLIDRLQPDFWFHGHIHEKIAYYIGNTLIQSDPYGYINRKKLREVKDQIPIKLSFE</sequence>
<dbReference type="EMBL" id="VUAA01000027">
    <property type="protein sequence ID" value="KAA1253164.1"/>
    <property type="molecule type" value="Genomic_DNA"/>
</dbReference>
<name>A0A5Q6PE54_VIBCL</name>
<comment type="caution">
    <text evidence="2">The sequence shown here is derived from an EMBL/GenBank/DDBJ whole genome shotgun (WGS) entry which is preliminary data.</text>
</comment>
<dbReference type="PANTHER" id="PTHR37844">
    <property type="entry name" value="SER/THR PROTEIN PHOSPHATASE SUPERFAMILY (AFU_ORTHOLOGUE AFUA_1G14840)"/>
    <property type="match status" value="1"/>
</dbReference>
<accession>A0A5Q6PE54</accession>
<proteinExistence type="predicted"/>
<feature type="domain" description="Calcineurin-like phosphoesterase" evidence="1">
    <location>
        <begin position="12"/>
        <end position="293"/>
    </location>
</feature>